<keyword evidence="3" id="KW-0597">Phosphoprotein</keyword>
<organism evidence="10 11">
    <name type="scientific">Teichococcus deserti</name>
    <dbReference type="NCBI Taxonomy" id="1817963"/>
    <lineage>
        <taxon>Bacteria</taxon>
        <taxon>Pseudomonadati</taxon>
        <taxon>Pseudomonadota</taxon>
        <taxon>Alphaproteobacteria</taxon>
        <taxon>Acetobacterales</taxon>
        <taxon>Roseomonadaceae</taxon>
        <taxon>Roseomonas</taxon>
    </lineage>
</organism>
<dbReference type="Gene3D" id="3.30.450.40">
    <property type="match status" value="1"/>
</dbReference>
<gene>
    <name evidence="10" type="ORF">BKE38_28410</name>
</gene>
<keyword evidence="6" id="KW-0418">Kinase</keyword>
<dbReference type="Pfam" id="PF07568">
    <property type="entry name" value="HisKA_2"/>
    <property type="match status" value="1"/>
</dbReference>
<proteinExistence type="predicted"/>
<sequence length="409" mass="44174">MPFTTRPDKTRSPDDAALAARLRLHQRILRDFGRLALEEPEIGPLLQRAAAQAARATGVAHTKILRYRPEQGDLLTEAGVGWKPGVVGRSRLGTDPASPAGRALQTGDAVVVEDVRSHPEYRAEPVLVEHGLVALLNVCISFDNRAWGVFEVDSQEPGHFDALDVEFLETFCCLLAAALYRREAIVRAQQAAAAEALRSEQRGLLLAELQHRAKNNLALISAMLSRERRAARRAEDAGSVERLGRLMQQVNAIGLAQGRLVVVEEGGEGAATDLAGYLRSLLGSLELSFEGRIGFEMALEPCLLPFDTTVAIGLMVNELVTNAAKHAYAEGEQGVVRARLQLDSDRAEGMLTIADEGRGMDPAAVEARRAAGGQGTELVRYLARQIGGEIEQDPVARGASITLRFPCLA</sequence>
<evidence type="ECO:0000256" key="2">
    <source>
        <dbReference type="ARBA" id="ARBA00012438"/>
    </source>
</evidence>
<evidence type="ECO:0000313" key="10">
    <source>
        <dbReference type="EMBL" id="ONG44071.1"/>
    </source>
</evidence>
<dbReference type="InterPro" id="IPR029016">
    <property type="entry name" value="GAF-like_dom_sf"/>
</dbReference>
<comment type="caution">
    <text evidence="10">The sequence shown here is derived from an EMBL/GenBank/DDBJ whole genome shotgun (WGS) entry which is preliminary data.</text>
</comment>
<evidence type="ECO:0000256" key="4">
    <source>
        <dbReference type="ARBA" id="ARBA00022679"/>
    </source>
</evidence>
<dbReference type="Gene3D" id="3.30.565.10">
    <property type="entry name" value="Histidine kinase-like ATPase, C-terminal domain"/>
    <property type="match status" value="1"/>
</dbReference>
<dbReference type="SMART" id="SM00387">
    <property type="entry name" value="HATPase_c"/>
    <property type="match status" value="1"/>
</dbReference>
<dbReference type="InterPro" id="IPR036890">
    <property type="entry name" value="HATPase_C_sf"/>
</dbReference>
<evidence type="ECO:0000256" key="3">
    <source>
        <dbReference type="ARBA" id="ARBA00022553"/>
    </source>
</evidence>
<evidence type="ECO:0000256" key="6">
    <source>
        <dbReference type="ARBA" id="ARBA00022777"/>
    </source>
</evidence>
<dbReference type="InterPro" id="IPR003594">
    <property type="entry name" value="HATPase_dom"/>
</dbReference>
<dbReference type="InterPro" id="IPR003018">
    <property type="entry name" value="GAF"/>
</dbReference>
<evidence type="ECO:0000256" key="1">
    <source>
        <dbReference type="ARBA" id="ARBA00000085"/>
    </source>
</evidence>
<dbReference type="InterPro" id="IPR011495">
    <property type="entry name" value="Sig_transdc_His_kin_sub2_dim/P"/>
</dbReference>
<dbReference type="Proteomes" id="UP000188879">
    <property type="component" value="Unassembled WGS sequence"/>
</dbReference>
<dbReference type="PANTHER" id="PTHR41523:SF8">
    <property type="entry name" value="ETHYLENE RESPONSE SENSOR PROTEIN"/>
    <property type="match status" value="1"/>
</dbReference>
<name>A0A1V2GTW4_9PROT</name>
<accession>A0A1V2GTW4</accession>
<comment type="catalytic activity">
    <reaction evidence="1">
        <text>ATP + protein L-histidine = ADP + protein N-phospho-L-histidine.</text>
        <dbReference type="EC" id="2.7.13.3"/>
    </reaction>
</comment>
<dbReference type="Pfam" id="PF01590">
    <property type="entry name" value="GAF"/>
    <property type="match status" value="1"/>
</dbReference>
<keyword evidence="4" id="KW-0808">Transferase</keyword>
<evidence type="ECO:0000259" key="9">
    <source>
        <dbReference type="SMART" id="SM00387"/>
    </source>
</evidence>
<dbReference type="OrthoDB" id="9767435at2"/>
<feature type="domain" description="Histidine kinase/HSP90-like ATPase" evidence="9">
    <location>
        <begin position="307"/>
        <end position="409"/>
    </location>
</feature>
<feature type="domain" description="GAF" evidence="8">
    <location>
        <begin position="41"/>
        <end position="189"/>
    </location>
</feature>
<reference evidence="10 11" key="1">
    <citation type="submission" date="2016-10" db="EMBL/GenBank/DDBJ databases">
        <title>Draft Genome sequence of Roseomonas sp. strain M3.</title>
        <authorList>
            <person name="Subhash Y."/>
            <person name="Lee S."/>
        </authorList>
    </citation>
    <scope>NUCLEOTIDE SEQUENCE [LARGE SCALE GENOMIC DNA]</scope>
    <source>
        <strain evidence="10 11">M3</strain>
    </source>
</reference>
<dbReference type="SUPFAM" id="SSF55874">
    <property type="entry name" value="ATPase domain of HSP90 chaperone/DNA topoisomerase II/histidine kinase"/>
    <property type="match status" value="1"/>
</dbReference>
<dbReference type="AlphaFoldDB" id="A0A1V2GTW4"/>
<dbReference type="SMART" id="SM00065">
    <property type="entry name" value="GAF"/>
    <property type="match status" value="1"/>
</dbReference>
<evidence type="ECO:0000313" key="11">
    <source>
        <dbReference type="Proteomes" id="UP000188879"/>
    </source>
</evidence>
<dbReference type="EMBL" id="MLCO01000450">
    <property type="protein sequence ID" value="ONG44071.1"/>
    <property type="molecule type" value="Genomic_DNA"/>
</dbReference>
<dbReference type="EC" id="2.7.13.3" evidence="2"/>
<dbReference type="RefSeq" id="WP_076960551.1">
    <property type="nucleotide sequence ID" value="NZ_MLCO01000450.1"/>
</dbReference>
<dbReference type="PANTHER" id="PTHR41523">
    <property type="entry name" value="TWO-COMPONENT SYSTEM SENSOR PROTEIN"/>
    <property type="match status" value="1"/>
</dbReference>
<dbReference type="SUPFAM" id="SSF55781">
    <property type="entry name" value="GAF domain-like"/>
    <property type="match status" value="1"/>
</dbReference>
<evidence type="ECO:0000259" key="8">
    <source>
        <dbReference type="SMART" id="SM00065"/>
    </source>
</evidence>
<evidence type="ECO:0000256" key="7">
    <source>
        <dbReference type="ARBA" id="ARBA00022840"/>
    </source>
</evidence>
<keyword evidence="5" id="KW-0547">Nucleotide-binding</keyword>
<keyword evidence="7" id="KW-0067">ATP-binding</keyword>
<protein>
    <recommendedName>
        <fullName evidence="2">histidine kinase</fullName>
        <ecNumber evidence="2">2.7.13.3</ecNumber>
    </recommendedName>
</protein>
<evidence type="ECO:0000256" key="5">
    <source>
        <dbReference type="ARBA" id="ARBA00022741"/>
    </source>
</evidence>
<keyword evidence="11" id="KW-1185">Reference proteome</keyword>
<dbReference type="Pfam" id="PF13581">
    <property type="entry name" value="HATPase_c_2"/>
    <property type="match status" value="1"/>
</dbReference>
<dbReference type="GO" id="GO:0005524">
    <property type="term" value="F:ATP binding"/>
    <property type="evidence" value="ECO:0007669"/>
    <property type="project" value="UniProtKB-KW"/>
</dbReference>
<dbReference type="GO" id="GO:0004673">
    <property type="term" value="F:protein histidine kinase activity"/>
    <property type="evidence" value="ECO:0007669"/>
    <property type="project" value="UniProtKB-EC"/>
</dbReference>